<dbReference type="InterPro" id="IPR054828">
    <property type="entry name" value="Vit_B12_bind_prot"/>
</dbReference>
<keyword evidence="3" id="KW-0175">Coiled coil</keyword>
<evidence type="ECO:0000256" key="1">
    <source>
        <dbReference type="ARBA" id="ARBA00008814"/>
    </source>
</evidence>
<dbReference type="Proteomes" id="UP000580051">
    <property type="component" value="Unassembled WGS sequence"/>
</dbReference>
<gene>
    <name evidence="5" type="ORF">HKBW3S06_00640</name>
</gene>
<name>A0A6V8NMS0_9ACTN</name>
<comment type="similarity">
    <text evidence="1">Belongs to the bacterial solute-binding protein 8 family.</text>
</comment>
<reference evidence="5 6" key="1">
    <citation type="journal article" date="2020" name="Front. Microbiol.">
        <title>Single-cell genomics of novel Actinobacteria with the Wood-Ljungdahl pathway discovered in a serpentinizing system.</title>
        <authorList>
            <person name="Merino N."/>
            <person name="Kawai M."/>
            <person name="Boyd E.S."/>
            <person name="Colman D.R."/>
            <person name="McGlynn S.E."/>
            <person name="Nealson K.H."/>
            <person name="Kurokawa K."/>
            <person name="Hongoh Y."/>
        </authorList>
    </citation>
    <scope>NUCLEOTIDE SEQUENCE [LARGE SCALE GENOMIC DNA]</scope>
    <source>
        <strain evidence="5 6">S06</strain>
    </source>
</reference>
<dbReference type="AlphaFoldDB" id="A0A6V8NMS0"/>
<dbReference type="Gene3D" id="3.40.50.1980">
    <property type="entry name" value="Nitrogenase molybdenum iron protein domain"/>
    <property type="match status" value="2"/>
</dbReference>
<dbReference type="CDD" id="cd01143">
    <property type="entry name" value="YvrC"/>
    <property type="match status" value="1"/>
</dbReference>
<dbReference type="InterPro" id="IPR002491">
    <property type="entry name" value="ABC_transptr_periplasmic_BD"/>
</dbReference>
<feature type="domain" description="Fe/B12 periplasmic-binding" evidence="4">
    <location>
        <begin position="166"/>
        <end position="419"/>
    </location>
</feature>
<organism evidence="5 6">
    <name type="scientific">Candidatus Hakubella thermalkaliphila</name>
    <dbReference type="NCBI Taxonomy" id="2754717"/>
    <lineage>
        <taxon>Bacteria</taxon>
        <taxon>Bacillati</taxon>
        <taxon>Actinomycetota</taxon>
        <taxon>Actinomycetota incertae sedis</taxon>
        <taxon>Candidatus Hakubellales</taxon>
        <taxon>Candidatus Hakubellaceae</taxon>
        <taxon>Candidatus Hakubella</taxon>
    </lineage>
</organism>
<dbReference type="InterPro" id="IPR050902">
    <property type="entry name" value="ABC_Transporter_SBP"/>
</dbReference>
<evidence type="ECO:0000313" key="6">
    <source>
        <dbReference type="Proteomes" id="UP000580051"/>
    </source>
</evidence>
<dbReference type="GO" id="GO:0071281">
    <property type="term" value="P:cellular response to iron ion"/>
    <property type="evidence" value="ECO:0007669"/>
    <property type="project" value="TreeGrafter"/>
</dbReference>
<dbReference type="PANTHER" id="PTHR30535:SF34">
    <property type="entry name" value="MOLYBDATE-BINDING PROTEIN MOLA"/>
    <property type="match status" value="1"/>
</dbReference>
<dbReference type="PANTHER" id="PTHR30535">
    <property type="entry name" value="VITAMIN B12-BINDING PROTEIN"/>
    <property type="match status" value="1"/>
</dbReference>
<feature type="coiled-coil region" evidence="3">
    <location>
        <begin position="270"/>
        <end position="297"/>
    </location>
</feature>
<evidence type="ECO:0000256" key="2">
    <source>
        <dbReference type="ARBA" id="ARBA00022729"/>
    </source>
</evidence>
<sequence length="419" mass="45913">MDFFFLRIALIAFPQQDGRPSLQGKMLRGGEITGNKRVVYRQEPGRCCLWRSSCTGELFSKIEKSRVAVIPQVRLNDCGSTKGTIPHVGRLTEKVELNRKSQTEEGGSLMLKNRLLTWLLVLLLITGLSLPLIVGCAPSKAPEAEGPIRVVDDTGREIILEKAAERIISAAPSNTEVLFALGLGQKVVGVGDFDDYPEEVKEKEKVGGLYDLNLEKIISLNPDLVLVISGVEEAVARLEDKGLVIYTAEPKTLDQTLENIRKIGQLTGAHAQAQELISQMQEDIEAVKSRVADIAEEKRPKVFWVVWNDPLMSAGQDTFISDLIVTAGGVNILALDGLTGWPEYSVEKLIEHNPDVIIAPESLAPTPDVILQDARLSSVKAVQGKRVYVVPDNLVVRPGPRVTQGLLLVAKAIHPELFQ</sequence>
<evidence type="ECO:0000256" key="3">
    <source>
        <dbReference type="SAM" id="Coils"/>
    </source>
</evidence>
<dbReference type="EMBL" id="BLRV01000045">
    <property type="protein sequence ID" value="GFP21413.1"/>
    <property type="molecule type" value="Genomic_DNA"/>
</dbReference>
<comment type="caution">
    <text evidence="5">The sequence shown here is derived from an EMBL/GenBank/DDBJ whole genome shotgun (WGS) entry which is preliminary data.</text>
</comment>
<proteinExistence type="inferred from homology"/>
<evidence type="ECO:0000259" key="4">
    <source>
        <dbReference type="PROSITE" id="PS50983"/>
    </source>
</evidence>
<dbReference type="SUPFAM" id="SSF53807">
    <property type="entry name" value="Helical backbone' metal receptor"/>
    <property type="match status" value="1"/>
</dbReference>
<keyword evidence="2" id="KW-0732">Signal</keyword>
<protein>
    <submittedName>
        <fullName evidence="5">Iron complex transport system substrate-binding protein</fullName>
    </submittedName>
</protein>
<accession>A0A6V8NMS0</accession>
<dbReference type="PROSITE" id="PS50983">
    <property type="entry name" value="FE_B12_PBP"/>
    <property type="match status" value="1"/>
</dbReference>
<evidence type="ECO:0000313" key="5">
    <source>
        <dbReference type="EMBL" id="GFP21413.1"/>
    </source>
</evidence>
<dbReference type="Pfam" id="PF01497">
    <property type="entry name" value="Peripla_BP_2"/>
    <property type="match status" value="1"/>
</dbReference>
<dbReference type="NCBIfam" id="NF038402">
    <property type="entry name" value="TroA_like"/>
    <property type="match status" value="1"/>
</dbReference>